<dbReference type="RefSeq" id="WP_095123647.1">
    <property type="nucleotide sequence ID" value="NZ_LT906454.1"/>
</dbReference>
<dbReference type="KEGG" id="saco:SAME_02426"/>
<dbReference type="OrthoDB" id="2224728at2"/>
<sequence length="84" mass="10130">MKIIEMTMETPIYTTNGYEHWLDVRYSIGSHKYSLTKLIINDNIITDMSILENLILSDMIELLSHAYNVSTQRREFREKNWWLF</sequence>
<dbReference type="AlphaFoldDB" id="A0A239XN20"/>
<name>A0A239XN20_STRAI</name>
<organism evidence="2 3">
    <name type="scientific">Streptococcus acidominimus</name>
    <dbReference type="NCBI Taxonomy" id="1326"/>
    <lineage>
        <taxon>Bacteria</taxon>
        <taxon>Bacillati</taxon>
        <taxon>Bacillota</taxon>
        <taxon>Bacilli</taxon>
        <taxon>Lactobacillales</taxon>
        <taxon>Streptococcaceae</taxon>
        <taxon>Streptococcus</taxon>
    </lineage>
</organism>
<dbReference type="InterPro" id="IPR056137">
    <property type="entry name" value="DUF7720"/>
</dbReference>
<accession>A0A239XN20</accession>
<evidence type="ECO:0000313" key="3">
    <source>
        <dbReference type="Proteomes" id="UP000215144"/>
    </source>
</evidence>
<proteinExistence type="predicted"/>
<dbReference type="Proteomes" id="UP000215144">
    <property type="component" value="Chromosome 1"/>
</dbReference>
<dbReference type="Pfam" id="PF24843">
    <property type="entry name" value="DUF7720"/>
    <property type="match status" value="1"/>
</dbReference>
<protein>
    <recommendedName>
        <fullName evidence="1">DUF7720 domain-containing protein</fullName>
    </recommendedName>
</protein>
<evidence type="ECO:0000313" key="2">
    <source>
        <dbReference type="EMBL" id="SNV47762.1"/>
    </source>
</evidence>
<dbReference type="EMBL" id="LT906454">
    <property type="protein sequence ID" value="SNV47762.1"/>
    <property type="molecule type" value="Genomic_DNA"/>
</dbReference>
<reference evidence="2 3" key="1">
    <citation type="submission" date="2017-06" db="EMBL/GenBank/DDBJ databases">
        <authorList>
            <consortium name="Pathogen Informatics"/>
        </authorList>
    </citation>
    <scope>NUCLEOTIDE SEQUENCE [LARGE SCALE GENOMIC DNA]</scope>
    <source>
        <strain evidence="2 3">NCTC11291</strain>
    </source>
</reference>
<evidence type="ECO:0000259" key="1">
    <source>
        <dbReference type="Pfam" id="PF24843"/>
    </source>
</evidence>
<feature type="domain" description="DUF7720" evidence="1">
    <location>
        <begin position="1"/>
        <end position="72"/>
    </location>
</feature>
<gene>
    <name evidence="2" type="ORF">SAMEA4504048_02426</name>
</gene>